<evidence type="ECO:0000313" key="1">
    <source>
        <dbReference type="EMBL" id="GIY69292.1"/>
    </source>
</evidence>
<dbReference type="PANTHER" id="PTHR34717:SF1">
    <property type="entry name" value="EG:BACR7A4.20 PROTEIN"/>
    <property type="match status" value="1"/>
</dbReference>
<keyword evidence="2" id="KW-1185">Reference proteome</keyword>
<accession>A0AAV4VG47</accession>
<gene>
    <name evidence="1" type="primary">pps_5</name>
    <name evidence="1" type="ORF">CEXT_812051</name>
</gene>
<protein>
    <submittedName>
        <fullName evidence="1">Phosphoenolpyruvate synthase</fullName>
    </submittedName>
</protein>
<comment type="caution">
    <text evidence="1">The sequence shown here is derived from an EMBL/GenBank/DDBJ whole genome shotgun (WGS) entry which is preliminary data.</text>
</comment>
<dbReference type="AlphaFoldDB" id="A0AAV4VG47"/>
<feature type="non-terminal residue" evidence="1">
    <location>
        <position position="1"/>
    </location>
</feature>
<dbReference type="PANTHER" id="PTHR34717">
    <property type="entry name" value="EG:BACR7A4.20 PROTEIN"/>
    <property type="match status" value="1"/>
</dbReference>
<feature type="non-terminal residue" evidence="1">
    <location>
        <position position="242"/>
    </location>
</feature>
<proteinExistence type="predicted"/>
<evidence type="ECO:0000313" key="2">
    <source>
        <dbReference type="Proteomes" id="UP001054945"/>
    </source>
</evidence>
<sequence length="242" mass="27093">TADEVFFYGVNSKSELLTIRLARSTDHKAEALIRIQLSNGKLWKIETSLFIPDEGRWRIFFNGLLRETSDKDAESQKMVHVKFALMWRATTDAFDFLSDINNKILATGLAKVKWNTYLPPVEKLYNALNCYAQCGVIMGTLNIAGMDEELNLYLFGEKLRFLGDLSSVEGMQFSQVLGNIPKNGRFVHLAKVSIPNVVEKLTDLGNFGDMSPILAPDWAAHALWATTLAQARVCPCAMDALQ</sequence>
<dbReference type="Proteomes" id="UP001054945">
    <property type="component" value="Unassembled WGS sequence"/>
</dbReference>
<reference evidence="1 2" key="1">
    <citation type="submission" date="2021-06" db="EMBL/GenBank/DDBJ databases">
        <title>Caerostris extrusa draft genome.</title>
        <authorList>
            <person name="Kono N."/>
            <person name="Arakawa K."/>
        </authorList>
    </citation>
    <scope>NUCLEOTIDE SEQUENCE [LARGE SCALE GENOMIC DNA]</scope>
</reference>
<name>A0AAV4VG47_CAEEX</name>
<dbReference type="EMBL" id="BPLR01014517">
    <property type="protein sequence ID" value="GIY69292.1"/>
    <property type="molecule type" value="Genomic_DNA"/>
</dbReference>
<organism evidence="1 2">
    <name type="scientific">Caerostris extrusa</name>
    <name type="common">Bark spider</name>
    <name type="synonym">Caerostris bankana</name>
    <dbReference type="NCBI Taxonomy" id="172846"/>
    <lineage>
        <taxon>Eukaryota</taxon>
        <taxon>Metazoa</taxon>
        <taxon>Ecdysozoa</taxon>
        <taxon>Arthropoda</taxon>
        <taxon>Chelicerata</taxon>
        <taxon>Arachnida</taxon>
        <taxon>Araneae</taxon>
        <taxon>Araneomorphae</taxon>
        <taxon>Entelegynae</taxon>
        <taxon>Araneoidea</taxon>
        <taxon>Araneidae</taxon>
        <taxon>Caerostris</taxon>
    </lineage>
</organism>